<proteinExistence type="predicted"/>
<feature type="region of interest" description="Disordered" evidence="1">
    <location>
        <begin position="58"/>
        <end position="81"/>
    </location>
</feature>
<reference evidence="3" key="1">
    <citation type="journal article" date="2017" name="Nat. Commun.">
        <title>The North American bullfrog draft genome provides insight into hormonal regulation of long noncoding RNA.</title>
        <authorList>
            <person name="Hammond S.A."/>
            <person name="Warren R.L."/>
            <person name="Vandervalk B.P."/>
            <person name="Kucuk E."/>
            <person name="Khan H."/>
            <person name="Gibb E.A."/>
            <person name="Pandoh P."/>
            <person name="Kirk H."/>
            <person name="Zhao Y."/>
            <person name="Jones M."/>
            <person name="Mungall A.J."/>
            <person name="Coope R."/>
            <person name="Pleasance S."/>
            <person name="Moore R.A."/>
            <person name="Holt R.A."/>
            <person name="Round J.M."/>
            <person name="Ohora S."/>
            <person name="Walle B.V."/>
            <person name="Veldhoen N."/>
            <person name="Helbing C.C."/>
            <person name="Birol I."/>
        </authorList>
    </citation>
    <scope>NUCLEOTIDE SEQUENCE [LARGE SCALE GENOMIC DNA]</scope>
</reference>
<dbReference type="Proteomes" id="UP000228934">
    <property type="component" value="Unassembled WGS sequence"/>
</dbReference>
<protein>
    <submittedName>
        <fullName evidence="2">Uncharacterized protein</fullName>
    </submittedName>
</protein>
<sequence>MQSILKLLKDNKLSHKQTVTLMRPTTESPQQKLISSSQPSSFVAPAAISTSSAVASFSLPTNRTNQTANKAVSSTSPKASGSVLAATVKVQTSSQNITGVSPEIQDKSVEQ</sequence>
<dbReference type="EMBL" id="KV923382">
    <property type="protein sequence ID" value="PIN88302.1"/>
    <property type="molecule type" value="Genomic_DNA"/>
</dbReference>
<name>A0A2G9NCA0_AQUCT</name>
<evidence type="ECO:0000313" key="3">
    <source>
        <dbReference type="Proteomes" id="UP000228934"/>
    </source>
</evidence>
<dbReference type="AlphaFoldDB" id="A0A2G9NCA0"/>
<keyword evidence="3" id="KW-1185">Reference proteome</keyword>
<organism evidence="2 3">
    <name type="scientific">Aquarana catesbeiana</name>
    <name type="common">American bullfrog</name>
    <name type="synonym">Rana catesbeiana</name>
    <dbReference type="NCBI Taxonomy" id="8400"/>
    <lineage>
        <taxon>Eukaryota</taxon>
        <taxon>Metazoa</taxon>
        <taxon>Chordata</taxon>
        <taxon>Craniata</taxon>
        <taxon>Vertebrata</taxon>
        <taxon>Euteleostomi</taxon>
        <taxon>Amphibia</taxon>
        <taxon>Batrachia</taxon>
        <taxon>Anura</taxon>
        <taxon>Neobatrachia</taxon>
        <taxon>Ranoidea</taxon>
        <taxon>Ranidae</taxon>
        <taxon>Aquarana</taxon>
    </lineage>
</organism>
<evidence type="ECO:0000256" key="1">
    <source>
        <dbReference type="SAM" id="MobiDB-lite"/>
    </source>
</evidence>
<feature type="non-terminal residue" evidence="2">
    <location>
        <position position="111"/>
    </location>
</feature>
<evidence type="ECO:0000313" key="2">
    <source>
        <dbReference type="EMBL" id="PIN88302.1"/>
    </source>
</evidence>
<dbReference type="OrthoDB" id="372624at2759"/>
<feature type="compositionally biased region" description="Polar residues" evidence="1">
    <location>
        <begin position="58"/>
        <end position="79"/>
    </location>
</feature>
<accession>A0A2G9NCA0</accession>
<gene>
    <name evidence="2" type="ORF">AB205_0078540</name>
</gene>